<sequence length="335" mass="38511">MIAPALIGTGRAAGRPTFSRSAIRYVVFHPEQPVLGNIPPGLLGEAHLRRKVHDVAFMLRALRIVVKDTRPHIPQDEKDPLTKRFPKLRVPEDRKVRRHCRHDFVSCVTHLSRAARRLGCDSSAPNNTRPDGDSRANSYGDPFGCALYSFCPNPCCGNLRESSLKNCWNRFNNPCRLHGARGGQGCEINRQLNLNYHRLVDEGVQISCDCGTGRRYEPAAGMCVWQDHCADTAACPNPHQLCLNLYGGHACRCHPDYRWREYDQRCVPLYIKKKKEEEGTKRTDKEEQEEEEEEKVKKGQEREKEALFFKWLREAFDRSLKVPQTPKENYEWELV</sequence>
<dbReference type="AlphaFoldDB" id="A0AAW0SJ21"/>
<dbReference type="Gene3D" id="2.10.25.10">
    <property type="entry name" value="Laminin"/>
    <property type="match status" value="1"/>
</dbReference>
<keyword evidence="3" id="KW-1185">Reference proteome</keyword>
<evidence type="ECO:0000256" key="1">
    <source>
        <dbReference type="SAM" id="MobiDB-lite"/>
    </source>
</evidence>
<organism evidence="2 3">
    <name type="scientific">Scylla paramamosain</name>
    <name type="common">Mud crab</name>
    <dbReference type="NCBI Taxonomy" id="85552"/>
    <lineage>
        <taxon>Eukaryota</taxon>
        <taxon>Metazoa</taxon>
        <taxon>Ecdysozoa</taxon>
        <taxon>Arthropoda</taxon>
        <taxon>Crustacea</taxon>
        <taxon>Multicrustacea</taxon>
        <taxon>Malacostraca</taxon>
        <taxon>Eumalacostraca</taxon>
        <taxon>Eucarida</taxon>
        <taxon>Decapoda</taxon>
        <taxon>Pleocyemata</taxon>
        <taxon>Brachyura</taxon>
        <taxon>Eubrachyura</taxon>
        <taxon>Portunoidea</taxon>
        <taxon>Portunidae</taxon>
        <taxon>Portuninae</taxon>
        <taxon>Scylla</taxon>
    </lineage>
</organism>
<accession>A0AAW0SJ21</accession>
<reference evidence="2 3" key="1">
    <citation type="submission" date="2023-03" db="EMBL/GenBank/DDBJ databases">
        <title>High-quality genome of Scylla paramamosain provides insights in environmental adaptation.</title>
        <authorList>
            <person name="Zhang L."/>
        </authorList>
    </citation>
    <scope>NUCLEOTIDE SEQUENCE [LARGE SCALE GENOMIC DNA]</scope>
    <source>
        <strain evidence="2">LZ_2023a</strain>
        <tissue evidence="2">Muscle</tissue>
    </source>
</reference>
<gene>
    <name evidence="2" type="ORF">O3P69_017773</name>
</gene>
<feature type="region of interest" description="Disordered" evidence="1">
    <location>
        <begin position="277"/>
        <end position="301"/>
    </location>
</feature>
<dbReference type="SUPFAM" id="SSF57196">
    <property type="entry name" value="EGF/Laminin"/>
    <property type="match status" value="1"/>
</dbReference>
<proteinExistence type="predicted"/>
<name>A0AAW0SJ21_SCYPA</name>
<dbReference type="EMBL" id="JARAKH010000142">
    <property type="protein sequence ID" value="KAK8375014.1"/>
    <property type="molecule type" value="Genomic_DNA"/>
</dbReference>
<dbReference type="Proteomes" id="UP001487740">
    <property type="component" value="Unassembled WGS sequence"/>
</dbReference>
<evidence type="ECO:0000313" key="3">
    <source>
        <dbReference type="Proteomes" id="UP001487740"/>
    </source>
</evidence>
<protein>
    <recommendedName>
        <fullName evidence="4">EGF-like domain-containing protein</fullName>
    </recommendedName>
</protein>
<comment type="caution">
    <text evidence="2">The sequence shown here is derived from an EMBL/GenBank/DDBJ whole genome shotgun (WGS) entry which is preliminary data.</text>
</comment>
<evidence type="ECO:0000313" key="2">
    <source>
        <dbReference type="EMBL" id="KAK8375014.1"/>
    </source>
</evidence>
<evidence type="ECO:0008006" key="4">
    <source>
        <dbReference type="Google" id="ProtNLM"/>
    </source>
</evidence>